<organism evidence="1 2">
    <name type="scientific">Nocardia aurea</name>
    <dbReference type="NCBI Taxonomy" id="2144174"/>
    <lineage>
        <taxon>Bacteria</taxon>
        <taxon>Bacillati</taxon>
        <taxon>Actinomycetota</taxon>
        <taxon>Actinomycetes</taxon>
        <taxon>Mycobacteriales</taxon>
        <taxon>Nocardiaceae</taxon>
        <taxon>Nocardia</taxon>
    </lineage>
</organism>
<dbReference type="RefSeq" id="WP_232839554.1">
    <property type="nucleotide sequence ID" value="NZ_JBFAKC010000001.1"/>
</dbReference>
<name>A0ABV3FL99_9NOCA</name>
<comment type="caution">
    <text evidence="1">The sequence shown here is derived from an EMBL/GenBank/DDBJ whole genome shotgun (WGS) entry which is preliminary data.</text>
</comment>
<proteinExistence type="predicted"/>
<evidence type="ECO:0000313" key="2">
    <source>
        <dbReference type="Proteomes" id="UP001551695"/>
    </source>
</evidence>
<evidence type="ECO:0000313" key="1">
    <source>
        <dbReference type="EMBL" id="MEV0706196.1"/>
    </source>
</evidence>
<keyword evidence="2" id="KW-1185">Reference proteome</keyword>
<sequence length="229" mass="25096">MSPPLDAMPAYSPEPRLPVAPARILAPDSVHDLRGDPVEELRYPNAAALVFAGVPGAGKSTALRLFFGATAEAETAPHGPGGALVLDSHHARNRWRRKLGWLPYPLWRPVVHVAHYAGIRAALRDAPGPVVIHDCATFGWARAMIRRWTVGFERELHLVMVDVPPLDAMAGQRARGRRVNGVSFRLHVRRWQRLIDSVTAMDPDAVRSASVVVVDRSAVNAIRRITFGG</sequence>
<reference evidence="1 2" key="1">
    <citation type="submission" date="2024-06" db="EMBL/GenBank/DDBJ databases">
        <title>The Natural Products Discovery Center: Release of the First 8490 Sequenced Strains for Exploring Actinobacteria Biosynthetic Diversity.</title>
        <authorList>
            <person name="Kalkreuter E."/>
            <person name="Kautsar S.A."/>
            <person name="Yang D."/>
            <person name="Bader C.D."/>
            <person name="Teijaro C.N."/>
            <person name="Fluegel L."/>
            <person name="Davis C.M."/>
            <person name="Simpson J.R."/>
            <person name="Lauterbach L."/>
            <person name="Steele A.D."/>
            <person name="Gui C."/>
            <person name="Meng S."/>
            <person name="Li G."/>
            <person name="Viehrig K."/>
            <person name="Ye F."/>
            <person name="Su P."/>
            <person name="Kiefer A.F."/>
            <person name="Nichols A."/>
            <person name="Cepeda A.J."/>
            <person name="Yan W."/>
            <person name="Fan B."/>
            <person name="Jiang Y."/>
            <person name="Adhikari A."/>
            <person name="Zheng C.-J."/>
            <person name="Schuster L."/>
            <person name="Cowan T.M."/>
            <person name="Smanski M.J."/>
            <person name="Chevrette M.G."/>
            <person name="De Carvalho L.P.S."/>
            <person name="Shen B."/>
        </authorList>
    </citation>
    <scope>NUCLEOTIDE SEQUENCE [LARGE SCALE GENOMIC DNA]</scope>
    <source>
        <strain evidence="1 2">NPDC050403</strain>
    </source>
</reference>
<dbReference type="Proteomes" id="UP001551695">
    <property type="component" value="Unassembled WGS sequence"/>
</dbReference>
<protein>
    <recommendedName>
        <fullName evidence="3">ATP-binding protein</fullName>
    </recommendedName>
</protein>
<gene>
    <name evidence="1" type="ORF">AB0I48_01395</name>
</gene>
<accession>A0ABV3FL99</accession>
<dbReference type="InterPro" id="IPR027417">
    <property type="entry name" value="P-loop_NTPase"/>
</dbReference>
<dbReference type="Gene3D" id="3.40.50.300">
    <property type="entry name" value="P-loop containing nucleotide triphosphate hydrolases"/>
    <property type="match status" value="1"/>
</dbReference>
<dbReference type="SUPFAM" id="SSF52540">
    <property type="entry name" value="P-loop containing nucleoside triphosphate hydrolases"/>
    <property type="match status" value="1"/>
</dbReference>
<evidence type="ECO:0008006" key="3">
    <source>
        <dbReference type="Google" id="ProtNLM"/>
    </source>
</evidence>
<dbReference type="EMBL" id="JBFAKC010000001">
    <property type="protein sequence ID" value="MEV0706196.1"/>
    <property type="molecule type" value="Genomic_DNA"/>
</dbReference>